<evidence type="ECO:0000313" key="3">
    <source>
        <dbReference type="Proteomes" id="UP001156870"/>
    </source>
</evidence>
<dbReference type="Proteomes" id="UP001156870">
    <property type="component" value="Unassembled WGS sequence"/>
</dbReference>
<proteinExistence type="predicted"/>
<dbReference type="InterPro" id="IPR012902">
    <property type="entry name" value="N_methyl_site"/>
</dbReference>
<sequence>MVPVKSEFSPLTIAKRSYLQKWQLKRVQLERSPLERSPYRRQQAFTLIELITVMVILSILAVLSTQFVTSSITSYTQSKARFALTQKGRQALERITRELRMALPNSVRSNSSGQCIEYIPIIGGANYLGVVGDVENGNTTSTLNTAPLSLSSGVPVYVSVGGLLPSELYASGSSSAALALWGGVDTSIVPNVVSHSAKQFVRNSVNRRMFVATFPRQICVSGDQLRLYDAYTPANTYPLNSALSLGTPSGNSVLLMDGVNGAAAFSVSLATETVNTLVSINLPISEANQAITLSHQVMIRNVP</sequence>
<accession>A0AA37WMY8</accession>
<keyword evidence="3" id="KW-1185">Reference proteome</keyword>
<gene>
    <name evidence="2" type="primary">mshO</name>
    <name evidence="2" type="ORF">GCM10007877_24370</name>
</gene>
<dbReference type="RefSeq" id="WP_232595400.1">
    <property type="nucleotide sequence ID" value="NZ_BSPD01000058.1"/>
</dbReference>
<dbReference type="EMBL" id="BSPD01000058">
    <property type="protein sequence ID" value="GLS26720.1"/>
    <property type="molecule type" value="Genomic_DNA"/>
</dbReference>
<comment type="caution">
    <text evidence="2">The sequence shown here is derived from an EMBL/GenBank/DDBJ whole genome shotgun (WGS) entry which is preliminary data.</text>
</comment>
<evidence type="ECO:0000256" key="1">
    <source>
        <dbReference type="SAM" id="Phobius"/>
    </source>
</evidence>
<dbReference type="NCBIfam" id="TIGR02532">
    <property type="entry name" value="IV_pilin_GFxxxE"/>
    <property type="match status" value="1"/>
</dbReference>
<keyword evidence="1" id="KW-0472">Membrane</keyword>
<protein>
    <submittedName>
        <fullName evidence="2">MSHA biogenesis protein MshO</fullName>
    </submittedName>
</protein>
<dbReference type="SUPFAM" id="SSF54523">
    <property type="entry name" value="Pili subunits"/>
    <property type="match status" value="1"/>
</dbReference>
<reference evidence="2 3" key="1">
    <citation type="journal article" date="2014" name="Int. J. Syst. Evol. Microbiol.">
        <title>Complete genome sequence of Corynebacterium casei LMG S-19264T (=DSM 44701T), isolated from a smear-ripened cheese.</title>
        <authorList>
            <consortium name="US DOE Joint Genome Institute (JGI-PGF)"/>
            <person name="Walter F."/>
            <person name="Albersmeier A."/>
            <person name="Kalinowski J."/>
            <person name="Ruckert C."/>
        </authorList>
    </citation>
    <scope>NUCLEOTIDE SEQUENCE [LARGE SCALE GENOMIC DNA]</scope>
    <source>
        <strain evidence="2 3">NBRC 110095</strain>
    </source>
</reference>
<keyword evidence="1" id="KW-0812">Transmembrane</keyword>
<organism evidence="2 3">
    <name type="scientific">Marinibactrum halimedae</name>
    <dbReference type="NCBI Taxonomy" id="1444977"/>
    <lineage>
        <taxon>Bacteria</taxon>
        <taxon>Pseudomonadati</taxon>
        <taxon>Pseudomonadota</taxon>
        <taxon>Gammaproteobacteria</taxon>
        <taxon>Cellvibrionales</taxon>
        <taxon>Cellvibrionaceae</taxon>
        <taxon>Marinibactrum</taxon>
    </lineage>
</organism>
<keyword evidence="1" id="KW-1133">Transmembrane helix</keyword>
<dbReference type="AlphaFoldDB" id="A0AA37WMY8"/>
<evidence type="ECO:0000313" key="2">
    <source>
        <dbReference type="EMBL" id="GLS26720.1"/>
    </source>
</evidence>
<dbReference type="Pfam" id="PF07963">
    <property type="entry name" value="N_methyl"/>
    <property type="match status" value="1"/>
</dbReference>
<dbReference type="Gene3D" id="3.30.700.10">
    <property type="entry name" value="Glycoprotein, Type 4 Pilin"/>
    <property type="match status" value="1"/>
</dbReference>
<feature type="transmembrane region" description="Helical" evidence="1">
    <location>
        <begin position="44"/>
        <end position="63"/>
    </location>
</feature>
<dbReference type="InterPro" id="IPR045584">
    <property type="entry name" value="Pilin-like"/>
</dbReference>
<name>A0AA37WMY8_9GAMM</name>